<dbReference type="InterPro" id="IPR030659">
    <property type="entry name" value="SecY_CS"/>
</dbReference>
<proteinExistence type="inferred from homology"/>
<evidence type="ECO:0000256" key="4">
    <source>
        <dbReference type="ARBA" id="ARBA00022692"/>
    </source>
</evidence>
<feature type="transmembrane region" description="Helical" evidence="11">
    <location>
        <begin position="12"/>
        <end position="31"/>
    </location>
</feature>
<comment type="subcellular location">
    <subcellularLocation>
        <location evidence="1 9">Membrane</location>
        <topology evidence="1 9">Multi-pass membrane protein</topology>
    </subcellularLocation>
</comment>
<dbReference type="PANTHER" id="PTHR10906">
    <property type="entry name" value="SECY/SEC61-ALPHA FAMILY MEMBER"/>
    <property type="match status" value="1"/>
</dbReference>
<dbReference type="NCBIfam" id="TIGR00967">
    <property type="entry name" value="3a0501s007"/>
    <property type="match status" value="1"/>
</dbReference>
<keyword evidence="5 9" id="KW-0653">Protein transport</keyword>
<comment type="similarity">
    <text evidence="2 10">Belongs to the SecY/SEC61-alpha family.</text>
</comment>
<dbReference type="Gene3D" id="1.10.3370.10">
    <property type="entry name" value="SecY subunit domain"/>
    <property type="match status" value="1"/>
</dbReference>
<dbReference type="AlphaFoldDB" id="A0A813KY64"/>
<evidence type="ECO:0000256" key="2">
    <source>
        <dbReference type="ARBA" id="ARBA00005751"/>
    </source>
</evidence>
<sequence length="395" mass="42685">DQLFGGGLGRVSLFALGIGPYITSSIVFQILTTVTPALKSLAQGEEGEAGRDRYKDLIKQVSFGFALVQGFGQSTSLSPWDVSSQIMRSRYATDIQLTSWRYVFDNGPLWSAEITIQFALGAMLILFISEKITEQKLGNGASLLVFSSIVANLPRTIASTVSKATEMENGTMASGIFAATLLITILGLVYILQAERRIPILFAKRLQDEASGRGGTDDAGQSYLPIKLNASGVLPLIFCGSLLSLPALAANYTKAAWLQPVAKSLLPGSSLYIPISMVSAFIVSTFQVLDPKDMATNLRKQAAAIPQVRPGKETQDYLTEVLSRSSIFGAVILALLFVLPNLIELLTQLNTPNGFGGTSLLILVGVGIDTWRQLQAELLMQQYATDVDQFYKGRK</sequence>
<evidence type="ECO:0000256" key="5">
    <source>
        <dbReference type="ARBA" id="ARBA00022927"/>
    </source>
</evidence>
<dbReference type="SUPFAM" id="SSF103491">
    <property type="entry name" value="Preprotein translocase SecY subunit"/>
    <property type="match status" value="1"/>
</dbReference>
<dbReference type="PROSITE" id="PS00755">
    <property type="entry name" value="SECY_1"/>
    <property type="match status" value="1"/>
</dbReference>
<dbReference type="InterPro" id="IPR023201">
    <property type="entry name" value="SecY_dom_sf"/>
</dbReference>
<dbReference type="EMBL" id="CAJNNW010032823">
    <property type="protein sequence ID" value="CAE8715591.1"/>
    <property type="molecule type" value="Genomic_DNA"/>
</dbReference>
<feature type="transmembrane region" description="Helical" evidence="11">
    <location>
        <begin position="271"/>
        <end position="289"/>
    </location>
</feature>
<organism evidence="12 13">
    <name type="scientific">Polarella glacialis</name>
    <name type="common">Dinoflagellate</name>
    <dbReference type="NCBI Taxonomy" id="89957"/>
    <lineage>
        <taxon>Eukaryota</taxon>
        <taxon>Sar</taxon>
        <taxon>Alveolata</taxon>
        <taxon>Dinophyceae</taxon>
        <taxon>Suessiales</taxon>
        <taxon>Suessiaceae</taxon>
        <taxon>Polarella</taxon>
    </lineage>
</organism>
<name>A0A813KY64_POLGL</name>
<feature type="transmembrane region" description="Helical" evidence="11">
    <location>
        <begin position="109"/>
        <end position="128"/>
    </location>
</feature>
<dbReference type="PRINTS" id="PR00303">
    <property type="entry name" value="SECYTRNLCASE"/>
</dbReference>
<keyword evidence="7 9" id="KW-0811">Translocation</keyword>
<dbReference type="Proteomes" id="UP000626109">
    <property type="component" value="Unassembled WGS sequence"/>
</dbReference>
<dbReference type="Pfam" id="PF00344">
    <property type="entry name" value="SecY"/>
    <property type="match status" value="1"/>
</dbReference>
<dbReference type="PIRSF" id="PIRSF004557">
    <property type="entry name" value="SecY"/>
    <property type="match status" value="1"/>
</dbReference>
<feature type="transmembrane region" description="Helical" evidence="11">
    <location>
        <begin position="321"/>
        <end position="343"/>
    </location>
</feature>
<evidence type="ECO:0000313" key="13">
    <source>
        <dbReference type="Proteomes" id="UP000626109"/>
    </source>
</evidence>
<evidence type="ECO:0000256" key="3">
    <source>
        <dbReference type="ARBA" id="ARBA00022448"/>
    </source>
</evidence>
<keyword evidence="4 9" id="KW-0812">Transmembrane</keyword>
<comment type="caution">
    <text evidence="12">The sequence shown here is derived from an EMBL/GenBank/DDBJ whole genome shotgun (WGS) entry which is preliminary data.</text>
</comment>
<reference evidence="12" key="1">
    <citation type="submission" date="2021-02" db="EMBL/GenBank/DDBJ databases">
        <authorList>
            <person name="Dougan E. K."/>
            <person name="Rhodes N."/>
            <person name="Thang M."/>
            <person name="Chan C."/>
        </authorList>
    </citation>
    <scope>NUCLEOTIDE SEQUENCE</scope>
</reference>
<feature type="non-terminal residue" evidence="12">
    <location>
        <position position="395"/>
    </location>
</feature>
<evidence type="ECO:0000256" key="9">
    <source>
        <dbReference type="RuleBase" id="RU003484"/>
    </source>
</evidence>
<dbReference type="InterPro" id="IPR002208">
    <property type="entry name" value="SecY/SEC61-alpha"/>
</dbReference>
<dbReference type="InterPro" id="IPR026593">
    <property type="entry name" value="SecY"/>
</dbReference>
<evidence type="ECO:0000256" key="6">
    <source>
        <dbReference type="ARBA" id="ARBA00022989"/>
    </source>
</evidence>
<evidence type="ECO:0000256" key="11">
    <source>
        <dbReference type="SAM" id="Phobius"/>
    </source>
</evidence>
<evidence type="ECO:0008006" key="14">
    <source>
        <dbReference type="Google" id="ProtNLM"/>
    </source>
</evidence>
<keyword evidence="8 11" id="KW-0472">Membrane</keyword>
<evidence type="ECO:0000256" key="10">
    <source>
        <dbReference type="RuleBase" id="RU004349"/>
    </source>
</evidence>
<dbReference type="GO" id="GO:0015031">
    <property type="term" value="P:protein transport"/>
    <property type="evidence" value="ECO:0007669"/>
    <property type="project" value="UniProtKB-KW"/>
</dbReference>
<feature type="transmembrane region" description="Helical" evidence="11">
    <location>
        <begin position="140"/>
        <end position="158"/>
    </location>
</feature>
<accession>A0A813KY64</accession>
<dbReference type="PROSITE" id="PS00756">
    <property type="entry name" value="SECY_2"/>
    <property type="match status" value="1"/>
</dbReference>
<feature type="transmembrane region" description="Helical" evidence="11">
    <location>
        <begin position="232"/>
        <end position="251"/>
    </location>
</feature>
<evidence type="ECO:0000256" key="7">
    <source>
        <dbReference type="ARBA" id="ARBA00023010"/>
    </source>
</evidence>
<keyword evidence="3 9" id="KW-0813">Transport</keyword>
<dbReference type="HAMAP" id="MF_01465">
    <property type="entry name" value="SecY"/>
    <property type="match status" value="1"/>
</dbReference>
<dbReference type="GO" id="GO:0016020">
    <property type="term" value="C:membrane"/>
    <property type="evidence" value="ECO:0007669"/>
    <property type="project" value="UniProtKB-SubCell"/>
</dbReference>
<evidence type="ECO:0000256" key="1">
    <source>
        <dbReference type="ARBA" id="ARBA00004141"/>
    </source>
</evidence>
<evidence type="ECO:0000313" key="12">
    <source>
        <dbReference type="EMBL" id="CAE8715591.1"/>
    </source>
</evidence>
<protein>
    <recommendedName>
        <fullName evidence="14">Preprotein translocase subunit SecY</fullName>
    </recommendedName>
</protein>
<evidence type="ECO:0000256" key="8">
    <source>
        <dbReference type="ARBA" id="ARBA00023136"/>
    </source>
</evidence>
<keyword evidence="6 11" id="KW-1133">Transmembrane helix</keyword>
<gene>
    <name evidence="12" type="ORF">PGLA2088_LOCUS38638</name>
</gene>
<feature type="transmembrane region" description="Helical" evidence="11">
    <location>
        <begin position="170"/>
        <end position="192"/>
    </location>
</feature>